<feature type="region of interest" description="Disordered" evidence="1">
    <location>
        <begin position="211"/>
        <end position="303"/>
    </location>
</feature>
<protein>
    <submittedName>
        <fullName evidence="2">Uncharacterized protein</fullName>
    </submittedName>
</protein>
<dbReference type="EMBL" id="CM000578">
    <property type="protein sequence ID" value="EWG50657.1"/>
    <property type="molecule type" value="Genomic_DNA"/>
</dbReference>
<keyword evidence="3" id="KW-1185">Reference proteome</keyword>
<dbReference type="KEGG" id="fvr:FVEG_09807"/>
<gene>
    <name evidence="2" type="ORF">FVEG_09807</name>
</gene>
<dbReference type="Proteomes" id="UP000009096">
    <property type="component" value="Chromosome 1"/>
</dbReference>
<feature type="compositionally biased region" description="Low complexity" evidence="1">
    <location>
        <begin position="149"/>
        <end position="158"/>
    </location>
</feature>
<evidence type="ECO:0000313" key="2">
    <source>
        <dbReference type="EMBL" id="EWG50657.1"/>
    </source>
</evidence>
<dbReference type="GeneID" id="30067441"/>
<dbReference type="VEuPathDB" id="FungiDB:FVEG_09807"/>
<reference evidence="2 3" key="1">
    <citation type="journal article" date="2010" name="Nature">
        <title>Comparative genomics reveals mobile pathogenicity chromosomes in Fusarium.</title>
        <authorList>
            <person name="Ma L.J."/>
            <person name="van der Does H.C."/>
            <person name="Borkovich K.A."/>
            <person name="Coleman J.J."/>
            <person name="Daboussi M.J."/>
            <person name="Di Pietro A."/>
            <person name="Dufresne M."/>
            <person name="Freitag M."/>
            <person name="Grabherr M."/>
            <person name="Henrissat B."/>
            <person name="Houterman P.M."/>
            <person name="Kang S."/>
            <person name="Shim W.B."/>
            <person name="Woloshuk C."/>
            <person name="Xie X."/>
            <person name="Xu J.R."/>
            <person name="Antoniw J."/>
            <person name="Baker S.E."/>
            <person name="Bluhm B.H."/>
            <person name="Breakspear A."/>
            <person name="Brown D.W."/>
            <person name="Butchko R.A."/>
            <person name="Chapman S."/>
            <person name="Coulson R."/>
            <person name="Coutinho P.M."/>
            <person name="Danchin E.G."/>
            <person name="Diener A."/>
            <person name="Gale L.R."/>
            <person name="Gardiner D.M."/>
            <person name="Goff S."/>
            <person name="Hammond-Kosack K.E."/>
            <person name="Hilburn K."/>
            <person name="Hua-Van A."/>
            <person name="Jonkers W."/>
            <person name="Kazan K."/>
            <person name="Kodira C.D."/>
            <person name="Koehrsen M."/>
            <person name="Kumar L."/>
            <person name="Lee Y.H."/>
            <person name="Li L."/>
            <person name="Manners J.M."/>
            <person name="Miranda-Saavedra D."/>
            <person name="Mukherjee M."/>
            <person name="Park G."/>
            <person name="Park J."/>
            <person name="Park S.Y."/>
            <person name="Proctor R.H."/>
            <person name="Regev A."/>
            <person name="Ruiz-Roldan M.C."/>
            <person name="Sain D."/>
            <person name="Sakthikumar S."/>
            <person name="Sykes S."/>
            <person name="Schwartz D.C."/>
            <person name="Turgeon B.G."/>
            <person name="Wapinski I."/>
            <person name="Yoder O."/>
            <person name="Young S."/>
            <person name="Zeng Q."/>
            <person name="Zhou S."/>
            <person name="Galagan J."/>
            <person name="Cuomo C.A."/>
            <person name="Kistler H.C."/>
            <person name="Rep M."/>
        </authorList>
    </citation>
    <scope>NUCLEOTIDE SEQUENCE [LARGE SCALE GENOMIC DNA]</scope>
    <source>
        <strain evidence="3">M3125 / FGSC 7600</strain>
    </source>
</reference>
<evidence type="ECO:0000313" key="3">
    <source>
        <dbReference type="Proteomes" id="UP000009096"/>
    </source>
</evidence>
<dbReference type="EMBL" id="DS022254">
    <property type="protein sequence ID" value="EWG50657.1"/>
    <property type="molecule type" value="Genomic_DNA"/>
</dbReference>
<proteinExistence type="predicted"/>
<dbReference type="RefSeq" id="XP_018756848.1">
    <property type="nucleotide sequence ID" value="XM_018898883.1"/>
</dbReference>
<evidence type="ECO:0000256" key="1">
    <source>
        <dbReference type="SAM" id="MobiDB-lite"/>
    </source>
</evidence>
<dbReference type="AlphaFoldDB" id="W7N1P2"/>
<feature type="compositionally biased region" description="Polar residues" evidence="1">
    <location>
        <begin position="273"/>
        <end position="290"/>
    </location>
</feature>
<name>W7N1P2_GIBM7</name>
<feature type="region of interest" description="Disordered" evidence="1">
    <location>
        <begin position="149"/>
        <end position="186"/>
    </location>
</feature>
<dbReference type="OrthoDB" id="1918685at2759"/>
<organism evidence="2 3">
    <name type="scientific">Gibberella moniliformis (strain M3125 / FGSC 7600)</name>
    <name type="common">Maize ear and stalk rot fungus</name>
    <name type="synonym">Fusarium verticillioides</name>
    <dbReference type="NCBI Taxonomy" id="334819"/>
    <lineage>
        <taxon>Eukaryota</taxon>
        <taxon>Fungi</taxon>
        <taxon>Dikarya</taxon>
        <taxon>Ascomycota</taxon>
        <taxon>Pezizomycotina</taxon>
        <taxon>Sordariomycetes</taxon>
        <taxon>Hypocreomycetidae</taxon>
        <taxon>Hypocreales</taxon>
        <taxon>Nectriaceae</taxon>
        <taxon>Fusarium</taxon>
        <taxon>Fusarium fujikuroi species complex</taxon>
    </lineage>
</organism>
<sequence length="462" mass="51735">MPERSLKLNPAANTFLGEPFELRPVVNEILRTKYCVPGSIFLVEGVDRISVSRSGRWQVIRLLLGDGEFCVQAIIAPDMHRFVTTGEIALGAYVRCEKFDVKWKKVGDGSMVMLLVRDLITVGWNETYRALQKKDGPLPAQIPAPALQAKLAAQSKSASEPEPEIKPAPNQPNLPANGPPKSGFEDYMEFDDVDEAAAEEAFEAFERLMNANRPKTPQKAPPPQKIESPRKTVALPKPQTPTKATLWKKPRTPQKVETLQKPKTPQKAGPSLKPQTPQKLQALQKPNTPQKIEAPRRPQTPQRTAITQEIPTSHQAIALPRDWHDPQTPLKLTTLRQIPHLPYAQNWSCNVLAIVSSLSAIEPSNIPPYRQRSVRLADPSTSKQVHLTVFLDPEAFTPRVGSAVLLVGVKNHRFDGGSLKKYESDRKNGRWWFENPIEMDWCDVEGINDWWAQVTAATQGRR</sequence>
<dbReference type="eggNOG" id="ENOG502SGAA">
    <property type="taxonomic scope" value="Eukaryota"/>
</dbReference>
<accession>W7N1P2</accession>